<comment type="catalytic activity">
    <reaction evidence="1 10 11">
        <text>Endohydrolysis of (1-&gt;4)-beta-D-xylosidic linkages in xylans.</text>
        <dbReference type="EC" id="3.2.1.8"/>
    </reaction>
</comment>
<dbReference type="PANTHER" id="PTHR46828:SF2">
    <property type="entry name" value="ENDO-1,4-BETA-XYLANASE A-RELATED"/>
    <property type="match status" value="1"/>
</dbReference>
<keyword evidence="12" id="KW-0732">Signal</keyword>
<evidence type="ECO:0000256" key="8">
    <source>
        <dbReference type="ARBA" id="ARBA00023295"/>
    </source>
</evidence>
<dbReference type="InterPro" id="IPR013319">
    <property type="entry name" value="GH11/12"/>
</dbReference>
<protein>
    <recommendedName>
        <fullName evidence="4 10">Endo-1,4-beta-xylanase</fullName>
        <ecNumber evidence="4 10">3.2.1.8</ecNumber>
    </recommendedName>
</protein>
<organism evidence="14 15">
    <name type="scientific">Polytolypa hystricis (strain UAMH7299)</name>
    <dbReference type="NCBI Taxonomy" id="1447883"/>
    <lineage>
        <taxon>Eukaryota</taxon>
        <taxon>Fungi</taxon>
        <taxon>Dikarya</taxon>
        <taxon>Ascomycota</taxon>
        <taxon>Pezizomycotina</taxon>
        <taxon>Eurotiomycetes</taxon>
        <taxon>Eurotiomycetidae</taxon>
        <taxon>Onygenales</taxon>
        <taxon>Onygenales incertae sedis</taxon>
        <taxon>Polytolypa</taxon>
    </lineage>
</organism>
<accession>A0A2B7Y5B0</accession>
<dbReference type="EMBL" id="PDNA01000079">
    <property type="protein sequence ID" value="PGH15847.1"/>
    <property type="molecule type" value="Genomic_DNA"/>
</dbReference>
<dbReference type="InterPro" id="IPR013320">
    <property type="entry name" value="ConA-like_dom_sf"/>
</dbReference>
<evidence type="ECO:0000256" key="3">
    <source>
        <dbReference type="ARBA" id="ARBA00007792"/>
    </source>
</evidence>
<dbReference type="EC" id="3.2.1.8" evidence="4 10"/>
<dbReference type="InterPro" id="IPR033123">
    <property type="entry name" value="GH11_dom"/>
</dbReference>
<keyword evidence="7 10" id="KW-0119">Carbohydrate metabolism</keyword>
<dbReference type="OrthoDB" id="2115822at2759"/>
<keyword evidence="5 10" id="KW-0858">Xylan degradation</keyword>
<reference evidence="14 15" key="1">
    <citation type="submission" date="2017-10" db="EMBL/GenBank/DDBJ databases">
        <title>Comparative genomics in systemic dimorphic fungi from Ajellomycetaceae.</title>
        <authorList>
            <person name="Munoz J.F."/>
            <person name="Mcewen J.G."/>
            <person name="Clay O.K."/>
            <person name="Cuomo C.A."/>
        </authorList>
    </citation>
    <scope>NUCLEOTIDE SEQUENCE [LARGE SCALE GENOMIC DNA]</scope>
    <source>
        <strain evidence="14 15">UAMH7299</strain>
    </source>
</reference>
<evidence type="ECO:0000256" key="4">
    <source>
        <dbReference type="ARBA" id="ARBA00012590"/>
    </source>
</evidence>
<evidence type="ECO:0000256" key="11">
    <source>
        <dbReference type="RuleBase" id="RU362015"/>
    </source>
</evidence>
<dbReference type="GO" id="GO:0031176">
    <property type="term" value="F:endo-1,4-beta-xylanase activity"/>
    <property type="evidence" value="ECO:0007669"/>
    <property type="project" value="UniProtKB-UniRule"/>
</dbReference>
<keyword evidence="8 10" id="KW-0326">Glycosidase</keyword>
<comment type="caution">
    <text evidence="14">The sequence shown here is derived from an EMBL/GenBank/DDBJ whole genome shotgun (WGS) entry which is preliminary data.</text>
</comment>
<dbReference type="PANTHER" id="PTHR46828">
    <property type="entry name" value="ENDO-1,4-BETA-XYLANASE A-RELATED"/>
    <property type="match status" value="1"/>
</dbReference>
<name>A0A2B7Y5B0_POLH7</name>
<dbReference type="PROSITE" id="PS51761">
    <property type="entry name" value="GH11_3"/>
    <property type="match status" value="1"/>
</dbReference>
<feature type="chain" id="PRO_5012609073" description="Endo-1,4-beta-xylanase" evidence="12">
    <location>
        <begin position="20"/>
        <end position="219"/>
    </location>
</feature>
<dbReference type="GO" id="GO:0045493">
    <property type="term" value="P:xylan catabolic process"/>
    <property type="evidence" value="ECO:0007669"/>
    <property type="project" value="UniProtKB-UniRule"/>
</dbReference>
<evidence type="ECO:0000256" key="9">
    <source>
        <dbReference type="ARBA" id="ARBA00023326"/>
    </source>
</evidence>
<dbReference type="InterPro" id="IPR001137">
    <property type="entry name" value="Glyco_hydro_11"/>
</dbReference>
<dbReference type="AlphaFoldDB" id="A0A2B7Y5B0"/>
<evidence type="ECO:0000256" key="1">
    <source>
        <dbReference type="ARBA" id="ARBA00000681"/>
    </source>
</evidence>
<evidence type="ECO:0000313" key="15">
    <source>
        <dbReference type="Proteomes" id="UP000224634"/>
    </source>
</evidence>
<keyword evidence="9 10" id="KW-0624">Polysaccharide degradation</keyword>
<dbReference type="Gene3D" id="2.60.120.180">
    <property type="match status" value="1"/>
</dbReference>
<dbReference type="Pfam" id="PF00457">
    <property type="entry name" value="Glyco_hydro_11"/>
    <property type="match status" value="1"/>
</dbReference>
<feature type="signal peptide" evidence="12">
    <location>
        <begin position="1"/>
        <end position="19"/>
    </location>
</feature>
<dbReference type="UniPathway" id="UPA00114"/>
<evidence type="ECO:0000256" key="7">
    <source>
        <dbReference type="ARBA" id="ARBA00023277"/>
    </source>
</evidence>
<evidence type="ECO:0000256" key="5">
    <source>
        <dbReference type="ARBA" id="ARBA00022651"/>
    </source>
</evidence>
<evidence type="ECO:0000313" key="14">
    <source>
        <dbReference type="EMBL" id="PGH15847.1"/>
    </source>
</evidence>
<gene>
    <name evidence="14" type="ORF">AJ80_05378</name>
</gene>
<evidence type="ECO:0000256" key="12">
    <source>
        <dbReference type="SAM" id="SignalP"/>
    </source>
</evidence>
<keyword evidence="15" id="KW-1185">Reference proteome</keyword>
<feature type="active site" description="Nucleophile" evidence="10">
    <location>
        <position position="118"/>
    </location>
</feature>
<dbReference type="SUPFAM" id="SSF49899">
    <property type="entry name" value="Concanavalin A-like lectins/glucanases"/>
    <property type="match status" value="1"/>
</dbReference>
<feature type="active site" description="Proton donor" evidence="10">
    <location>
        <position position="205"/>
    </location>
</feature>
<dbReference type="PRINTS" id="PR00911">
    <property type="entry name" value="GLHYDRLASE11"/>
</dbReference>
<sequence>MIALKSLLVALSTISGALAATAEPELAVRQGPSTPTGSGNHEGFYYYFWNDGSGSVNYANEDGGQYSVQWKDSNSFTAGKGYENPGLRNITYSGSYTPGPRDHLTIYGHTQIRNPIVEFYIIEDYKYLLGNVGPKQGSVTTDGGTYDIYTSSYQSGIPEGANLQVYSVRREKRVGGTVNLANHWDAWNSLGLRIEYPRYAIVAVEGWSSSAGSATIKVE</sequence>
<comment type="similarity">
    <text evidence="3 10 11">Belongs to the glycosyl hydrolase 11 (cellulase G) family.</text>
</comment>
<proteinExistence type="inferred from homology"/>
<comment type="pathway">
    <text evidence="2 10 11">Glycan degradation; xylan degradation.</text>
</comment>
<evidence type="ECO:0000256" key="10">
    <source>
        <dbReference type="PROSITE-ProRule" id="PRU01097"/>
    </source>
</evidence>
<evidence type="ECO:0000256" key="6">
    <source>
        <dbReference type="ARBA" id="ARBA00022801"/>
    </source>
</evidence>
<feature type="domain" description="GH11" evidence="13">
    <location>
        <begin position="32"/>
        <end position="218"/>
    </location>
</feature>
<dbReference type="Proteomes" id="UP000224634">
    <property type="component" value="Unassembled WGS sequence"/>
</dbReference>
<keyword evidence="6 10" id="KW-0378">Hydrolase</keyword>
<evidence type="ECO:0000259" key="13">
    <source>
        <dbReference type="PROSITE" id="PS51761"/>
    </source>
</evidence>
<evidence type="ECO:0000256" key="2">
    <source>
        <dbReference type="ARBA" id="ARBA00004851"/>
    </source>
</evidence>